<dbReference type="eggNOG" id="ENOG502ZC7S">
    <property type="taxonomic scope" value="Bacteria"/>
</dbReference>
<keyword evidence="1" id="KW-0732">Signal</keyword>
<accession>A0A061SL27</accession>
<sequence length="242" mass="26312">MRQWRRSILALLLLTLGQGALADSAPTILAAEYAEPTTRYTHGILGDAVEWGALRLRVKDCADCPPRQILLRLPQHRVFEDVAPRVVELGAGTPLVMVVESDLSQGARLAIYDAAGLVTATPFIGTRNRWLAPIGAADLDGDGTVELAYIDRPHLAKTLRLWRFEDGTLTEVAKRPGLTNHRIGETDIAGGIRTCTGTPEMIVATANWSRLIAVTFDGTQLQSRDIGPHKGRKSFRAALACN</sequence>
<gene>
    <name evidence="2" type="ORF">PM02_18520</name>
</gene>
<dbReference type="RefSeq" id="WP_037911361.1">
    <property type="nucleotide sequence ID" value="NZ_JEMU01000024.1"/>
</dbReference>
<protein>
    <recommendedName>
        <fullName evidence="4">VCBS repeat protein</fullName>
    </recommendedName>
</protein>
<feature type="signal peptide" evidence="1">
    <location>
        <begin position="1"/>
        <end position="22"/>
    </location>
</feature>
<evidence type="ECO:0000256" key="1">
    <source>
        <dbReference type="SAM" id="SignalP"/>
    </source>
</evidence>
<comment type="caution">
    <text evidence="2">The sequence shown here is derived from an EMBL/GenBank/DDBJ whole genome shotgun (WGS) entry which is preliminary data.</text>
</comment>
<dbReference type="AlphaFoldDB" id="A0A061SL27"/>
<evidence type="ECO:0000313" key="3">
    <source>
        <dbReference type="Proteomes" id="UP000027337"/>
    </source>
</evidence>
<feature type="chain" id="PRO_5001610436" description="VCBS repeat protein" evidence="1">
    <location>
        <begin position="23"/>
        <end position="242"/>
    </location>
</feature>
<reference evidence="2 3" key="1">
    <citation type="journal article" date="2014" name="Genome Announc.">
        <title>Draft Genome Sequences of Two Isolates of the Roseobacter Group, Sulfitobacter sp. Strains 3SOLIMAR09 and 1FIGIMAR09, from Harbors of Mallorca Island (Mediterranean Sea).</title>
        <authorList>
            <person name="Mas-Llado M."/>
            <person name="Pina-Villalonga J.M."/>
            <person name="Brunet-Galmes I."/>
            <person name="Nogales B."/>
            <person name="Bosch R."/>
        </authorList>
    </citation>
    <scope>NUCLEOTIDE SEQUENCE [LARGE SCALE GENOMIC DNA]</scope>
    <source>
        <strain evidence="2 3">1FIGIMAR09</strain>
    </source>
</reference>
<dbReference type="STRING" id="83219.PM02_18520"/>
<proteinExistence type="predicted"/>
<evidence type="ECO:0008006" key="4">
    <source>
        <dbReference type="Google" id="ProtNLM"/>
    </source>
</evidence>
<evidence type="ECO:0000313" key="2">
    <source>
        <dbReference type="EMBL" id="KAJ01567.1"/>
    </source>
</evidence>
<dbReference type="Proteomes" id="UP000027337">
    <property type="component" value="Unassembled WGS sequence"/>
</dbReference>
<organism evidence="2 3">
    <name type="scientific">Sulfitobacter mediterraneus</name>
    <dbReference type="NCBI Taxonomy" id="83219"/>
    <lineage>
        <taxon>Bacteria</taxon>
        <taxon>Pseudomonadati</taxon>
        <taxon>Pseudomonadota</taxon>
        <taxon>Alphaproteobacteria</taxon>
        <taxon>Rhodobacterales</taxon>
        <taxon>Roseobacteraceae</taxon>
        <taxon>Sulfitobacter</taxon>
    </lineage>
</organism>
<keyword evidence="3" id="KW-1185">Reference proteome</keyword>
<name>A0A061SL27_9RHOB</name>
<dbReference type="EMBL" id="JEMU01000024">
    <property type="protein sequence ID" value="KAJ01567.1"/>
    <property type="molecule type" value="Genomic_DNA"/>
</dbReference>